<dbReference type="PANTHER" id="PTHR43022">
    <property type="entry name" value="PROTEIN SMF"/>
    <property type="match status" value="1"/>
</dbReference>
<dbReference type="NCBIfam" id="TIGR00732">
    <property type="entry name" value="dprA"/>
    <property type="match status" value="1"/>
</dbReference>
<dbReference type="InterPro" id="IPR057666">
    <property type="entry name" value="DrpA_SLOG"/>
</dbReference>
<dbReference type="Gene3D" id="1.10.10.10">
    <property type="entry name" value="Winged helix-like DNA-binding domain superfamily/Winged helix DNA-binding domain"/>
    <property type="match status" value="1"/>
</dbReference>
<dbReference type="InterPro" id="IPR041614">
    <property type="entry name" value="DprA_WH"/>
</dbReference>
<proteinExistence type="inferred from homology"/>
<evidence type="ECO:0000256" key="1">
    <source>
        <dbReference type="ARBA" id="ARBA00006525"/>
    </source>
</evidence>
<dbReference type="SUPFAM" id="SSF102405">
    <property type="entry name" value="MCP/YpsA-like"/>
    <property type="match status" value="1"/>
</dbReference>
<name>A0A2M7VGN2_9BACT</name>
<dbReference type="InterPro" id="IPR036388">
    <property type="entry name" value="WH-like_DNA-bd_sf"/>
</dbReference>
<evidence type="ECO:0000259" key="3">
    <source>
        <dbReference type="Pfam" id="PF17782"/>
    </source>
</evidence>
<dbReference type="Pfam" id="PF02481">
    <property type="entry name" value="DNA_processg_A"/>
    <property type="match status" value="1"/>
</dbReference>
<dbReference type="Proteomes" id="UP000230405">
    <property type="component" value="Unassembled WGS sequence"/>
</dbReference>
<dbReference type="GO" id="GO:0009294">
    <property type="term" value="P:DNA-mediated transformation"/>
    <property type="evidence" value="ECO:0007669"/>
    <property type="project" value="InterPro"/>
</dbReference>
<reference evidence="5" key="1">
    <citation type="submission" date="2017-09" db="EMBL/GenBank/DDBJ databases">
        <title>Depth-based differentiation of microbial function through sediment-hosted aquifers and enrichment of novel symbionts in the deep terrestrial subsurface.</title>
        <authorList>
            <person name="Probst A.J."/>
            <person name="Ladd B."/>
            <person name="Jarett J.K."/>
            <person name="Geller-Mcgrath D.E."/>
            <person name="Sieber C.M.K."/>
            <person name="Emerson J.B."/>
            <person name="Anantharaman K."/>
            <person name="Thomas B.C."/>
            <person name="Malmstrom R."/>
            <person name="Stieglmeier M."/>
            <person name="Klingl A."/>
            <person name="Woyke T."/>
            <person name="Ryan C.M."/>
            <person name="Banfield J.F."/>
        </authorList>
    </citation>
    <scope>NUCLEOTIDE SEQUENCE [LARGE SCALE GENOMIC DNA]</scope>
</reference>
<comment type="similarity">
    <text evidence="1">Belongs to the DprA/Smf family.</text>
</comment>
<gene>
    <name evidence="4" type="primary">dprA</name>
    <name evidence="4" type="ORF">COX77_00245</name>
</gene>
<dbReference type="AlphaFoldDB" id="A0A2M7VGN2"/>
<dbReference type="Gene3D" id="3.40.50.450">
    <property type="match status" value="1"/>
</dbReference>
<feature type="domain" description="Smf/DprA SLOG" evidence="2">
    <location>
        <begin position="74"/>
        <end position="285"/>
    </location>
</feature>
<sequence>MEQRVILLALSLLPQIGPRTILWLIKNQYLSESIFLSHRYPEFWPNKLKNIDWPTLVSNTKLLLEQLNKYQINYLTILDDNYPSLLKEIYDPPAVLYWRGQMSVFDHKNFLAVVGTRNCTNYAQQIMPALLKPVIQQNIIIVSGLALGVDGLAHQNALDQNAPTIAILAGGLDNASLYPRQNYHLAQKILTTGLLLSEYPPLTSCLPQNFPRRNRIIAGLSQATLIIEAANKSGSLITAQCALEQNREVMAVPGNIYQQQSQGTNKLIQQGAKLVCSSEDILETYKLTTGKTVTLPLLSNQEKIIIEFLQSTPLTIDKLSELCKMDIVTLSSSLSLLELKGLIYNQGSFIYLRSL</sequence>
<evidence type="ECO:0000259" key="2">
    <source>
        <dbReference type="Pfam" id="PF02481"/>
    </source>
</evidence>
<dbReference type="InterPro" id="IPR003488">
    <property type="entry name" value="DprA"/>
</dbReference>
<dbReference type="Pfam" id="PF17782">
    <property type="entry name" value="WHD_DprA"/>
    <property type="match status" value="1"/>
</dbReference>
<evidence type="ECO:0000313" key="5">
    <source>
        <dbReference type="Proteomes" id="UP000230405"/>
    </source>
</evidence>
<organism evidence="4 5">
    <name type="scientific">Candidatus Komeilibacteria bacterium CG_4_10_14_0_2_um_filter_37_10</name>
    <dbReference type="NCBI Taxonomy" id="1974470"/>
    <lineage>
        <taxon>Bacteria</taxon>
        <taxon>Candidatus Komeiliibacteriota</taxon>
    </lineage>
</organism>
<dbReference type="EMBL" id="PFPO01000005">
    <property type="protein sequence ID" value="PIZ99888.1"/>
    <property type="molecule type" value="Genomic_DNA"/>
</dbReference>
<comment type="caution">
    <text evidence="4">The sequence shown here is derived from an EMBL/GenBank/DDBJ whole genome shotgun (WGS) entry which is preliminary data.</text>
</comment>
<dbReference type="PANTHER" id="PTHR43022:SF1">
    <property type="entry name" value="PROTEIN SMF"/>
    <property type="match status" value="1"/>
</dbReference>
<feature type="domain" description="DprA winged helix" evidence="3">
    <location>
        <begin position="296"/>
        <end position="343"/>
    </location>
</feature>
<evidence type="ECO:0000313" key="4">
    <source>
        <dbReference type="EMBL" id="PIZ99888.1"/>
    </source>
</evidence>
<protein>
    <submittedName>
        <fullName evidence="4">DNA-protecting protein DprA</fullName>
    </submittedName>
</protein>
<accession>A0A2M7VGN2</accession>